<evidence type="ECO:0000313" key="8">
    <source>
        <dbReference type="Proteomes" id="UP000053558"/>
    </source>
</evidence>
<keyword evidence="1" id="KW-0479">Metal-binding</keyword>
<dbReference type="PROSITE" id="PS51039">
    <property type="entry name" value="ZF_AN1"/>
    <property type="match status" value="1"/>
</dbReference>
<dbReference type="KEGG" id="cput:CONPUDRAFT_49136"/>
<accession>A0A5M3N1N3</accession>
<evidence type="ECO:0000259" key="6">
    <source>
        <dbReference type="PROSITE" id="PS51039"/>
    </source>
</evidence>
<feature type="domain" description="AN1-type" evidence="6">
    <location>
        <begin position="6"/>
        <end position="53"/>
    </location>
</feature>
<keyword evidence="8" id="KW-1185">Reference proteome</keyword>
<dbReference type="Proteomes" id="UP000053558">
    <property type="component" value="Unassembled WGS sequence"/>
</dbReference>
<dbReference type="PANTHER" id="PTHR14677">
    <property type="entry name" value="ARSENITE INDUCUBLE RNA ASSOCIATED PROTEIN AIP-1-RELATED"/>
    <property type="match status" value="1"/>
</dbReference>
<dbReference type="GeneID" id="19207324"/>
<dbReference type="GO" id="GO:0005737">
    <property type="term" value="C:cytoplasm"/>
    <property type="evidence" value="ECO:0007669"/>
    <property type="project" value="TreeGrafter"/>
</dbReference>
<evidence type="ECO:0000256" key="1">
    <source>
        <dbReference type="ARBA" id="ARBA00022723"/>
    </source>
</evidence>
<feature type="region of interest" description="Disordered" evidence="5">
    <location>
        <begin position="130"/>
        <end position="157"/>
    </location>
</feature>
<evidence type="ECO:0000256" key="5">
    <source>
        <dbReference type="SAM" id="MobiDB-lite"/>
    </source>
</evidence>
<evidence type="ECO:0000256" key="4">
    <source>
        <dbReference type="PROSITE-ProRule" id="PRU00449"/>
    </source>
</evidence>
<gene>
    <name evidence="7" type="ORF">CONPUDRAFT_49136</name>
</gene>
<dbReference type="RefSeq" id="XP_007764132.1">
    <property type="nucleotide sequence ID" value="XM_007765942.1"/>
</dbReference>
<dbReference type="GO" id="GO:0008270">
    <property type="term" value="F:zinc ion binding"/>
    <property type="evidence" value="ECO:0007669"/>
    <property type="project" value="UniProtKB-KW"/>
</dbReference>
<keyword evidence="2 4" id="KW-0863">Zinc-finger</keyword>
<sequence length="222" mass="24021">MDSDPASVGTHCSVPSCNTLDFLPIRCRCDRNFCTIHAPADVHQCTFVWHSAPDPESSIKRERCAAPSCNKPTLGSSGPHGGELSSGASNSCRLSFCVDHRHPDTHSCSALAAPQKLAQEKEVSIHVKHHTSASAANARLPPSVTRSSSKLSSDPKKAAMIRKVALMKLRHRAVPADPKDSASTVPLDQRLHVTLKYEPIESSTQGSKADKIVWFRKASEPQ</sequence>
<dbReference type="Gene3D" id="4.10.1110.10">
    <property type="entry name" value="AN1-like Zinc finger"/>
    <property type="match status" value="2"/>
</dbReference>
<dbReference type="AlphaFoldDB" id="A0A5M3N1N3"/>
<organism evidence="7 8">
    <name type="scientific">Coniophora puteana (strain RWD-64-598)</name>
    <name type="common">Brown rot fungus</name>
    <dbReference type="NCBI Taxonomy" id="741705"/>
    <lineage>
        <taxon>Eukaryota</taxon>
        <taxon>Fungi</taxon>
        <taxon>Dikarya</taxon>
        <taxon>Basidiomycota</taxon>
        <taxon>Agaricomycotina</taxon>
        <taxon>Agaricomycetes</taxon>
        <taxon>Agaricomycetidae</taxon>
        <taxon>Boletales</taxon>
        <taxon>Coniophorineae</taxon>
        <taxon>Coniophoraceae</taxon>
        <taxon>Coniophora</taxon>
    </lineage>
</organism>
<comment type="caution">
    <text evidence="7">The sequence shown here is derived from an EMBL/GenBank/DDBJ whole genome shotgun (WGS) entry which is preliminary data.</text>
</comment>
<dbReference type="SMART" id="SM00154">
    <property type="entry name" value="ZnF_AN1"/>
    <property type="match status" value="2"/>
</dbReference>
<dbReference type="EMBL" id="JH711574">
    <property type="protein sequence ID" value="EIW85288.1"/>
    <property type="molecule type" value="Genomic_DNA"/>
</dbReference>
<name>A0A5M3N1N3_CONPW</name>
<dbReference type="Pfam" id="PF01428">
    <property type="entry name" value="zf-AN1"/>
    <property type="match status" value="1"/>
</dbReference>
<dbReference type="OrthoDB" id="431929at2759"/>
<dbReference type="SUPFAM" id="SSF118310">
    <property type="entry name" value="AN1-like Zinc finger"/>
    <property type="match status" value="2"/>
</dbReference>
<keyword evidence="3" id="KW-0862">Zinc</keyword>
<dbReference type="OMA" id="LPIKCRC"/>
<protein>
    <recommendedName>
        <fullName evidence="6">AN1-type domain-containing protein</fullName>
    </recommendedName>
</protein>
<evidence type="ECO:0000256" key="3">
    <source>
        <dbReference type="ARBA" id="ARBA00022833"/>
    </source>
</evidence>
<proteinExistence type="predicted"/>
<evidence type="ECO:0000256" key="2">
    <source>
        <dbReference type="ARBA" id="ARBA00022771"/>
    </source>
</evidence>
<evidence type="ECO:0000313" key="7">
    <source>
        <dbReference type="EMBL" id="EIW85288.1"/>
    </source>
</evidence>
<dbReference type="PANTHER" id="PTHR14677:SF20">
    <property type="entry name" value="ZINC FINGER AN1-TYPE CONTAINING 2A-RELATED"/>
    <property type="match status" value="1"/>
</dbReference>
<dbReference type="InterPro" id="IPR035896">
    <property type="entry name" value="AN1-like_Znf"/>
</dbReference>
<reference evidence="8" key="1">
    <citation type="journal article" date="2012" name="Science">
        <title>The Paleozoic origin of enzymatic lignin decomposition reconstructed from 31 fungal genomes.</title>
        <authorList>
            <person name="Floudas D."/>
            <person name="Binder M."/>
            <person name="Riley R."/>
            <person name="Barry K."/>
            <person name="Blanchette R.A."/>
            <person name="Henrissat B."/>
            <person name="Martinez A.T."/>
            <person name="Otillar R."/>
            <person name="Spatafora J.W."/>
            <person name="Yadav J.S."/>
            <person name="Aerts A."/>
            <person name="Benoit I."/>
            <person name="Boyd A."/>
            <person name="Carlson A."/>
            <person name="Copeland A."/>
            <person name="Coutinho P.M."/>
            <person name="de Vries R.P."/>
            <person name="Ferreira P."/>
            <person name="Findley K."/>
            <person name="Foster B."/>
            <person name="Gaskell J."/>
            <person name="Glotzer D."/>
            <person name="Gorecki P."/>
            <person name="Heitman J."/>
            <person name="Hesse C."/>
            <person name="Hori C."/>
            <person name="Igarashi K."/>
            <person name="Jurgens J.A."/>
            <person name="Kallen N."/>
            <person name="Kersten P."/>
            <person name="Kohler A."/>
            <person name="Kuees U."/>
            <person name="Kumar T.K.A."/>
            <person name="Kuo A."/>
            <person name="LaButti K."/>
            <person name="Larrondo L.F."/>
            <person name="Lindquist E."/>
            <person name="Ling A."/>
            <person name="Lombard V."/>
            <person name="Lucas S."/>
            <person name="Lundell T."/>
            <person name="Martin R."/>
            <person name="McLaughlin D.J."/>
            <person name="Morgenstern I."/>
            <person name="Morin E."/>
            <person name="Murat C."/>
            <person name="Nagy L.G."/>
            <person name="Nolan M."/>
            <person name="Ohm R.A."/>
            <person name="Patyshakuliyeva A."/>
            <person name="Rokas A."/>
            <person name="Ruiz-Duenas F.J."/>
            <person name="Sabat G."/>
            <person name="Salamov A."/>
            <person name="Samejima M."/>
            <person name="Schmutz J."/>
            <person name="Slot J.C."/>
            <person name="St John F."/>
            <person name="Stenlid J."/>
            <person name="Sun H."/>
            <person name="Sun S."/>
            <person name="Syed K."/>
            <person name="Tsang A."/>
            <person name="Wiebenga A."/>
            <person name="Young D."/>
            <person name="Pisabarro A."/>
            <person name="Eastwood D.C."/>
            <person name="Martin F."/>
            <person name="Cullen D."/>
            <person name="Grigoriev I.V."/>
            <person name="Hibbett D.S."/>
        </authorList>
    </citation>
    <scope>NUCLEOTIDE SEQUENCE [LARGE SCALE GENOMIC DNA]</scope>
    <source>
        <strain evidence="8">RWD-64-598 SS2</strain>
    </source>
</reference>
<dbReference type="InterPro" id="IPR000058">
    <property type="entry name" value="Znf_AN1"/>
</dbReference>